<dbReference type="InterPro" id="IPR052556">
    <property type="entry name" value="PolySynth_Transporter"/>
</dbReference>
<dbReference type="Proteomes" id="UP000231246">
    <property type="component" value="Unassembled WGS sequence"/>
</dbReference>
<evidence type="ECO:0000313" key="6">
    <source>
        <dbReference type="EMBL" id="PIP61115.1"/>
    </source>
</evidence>
<evidence type="ECO:0000256" key="4">
    <source>
        <dbReference type="ARBA" id="ARBA00023136"/>
    </source>
</evidence>
<keyword evidence="3 5" id="KW-1133">Transmembrane helix</keyword>
<dbReference type="PANTHER" id="PTHR43424:SF1">
    <property type="entry name" value="LOCUS PUTATIVE PROTEIN 1-RELATED"/>
    <property type="match status" value="1"/>
</dbReference>
<gene>
    <name evidence="6" type="ORF">COW99_05840</name>
</gene>
<sequence length="426" mass="47444">MSLRNVVAKNTLVQFVGRSITSISAFIVTILIARTFGVDVYGNLIKILSYVLIFDLAVDFGLNAVVVKKLGQAKQSNILGQLFTTRIILGVIFMTVVALLVLILPQAETAGSSGFSTTVKLSIILFSPTILFAAIIKSCNAYFQYKLRYDRATIATAAGGIVSLLIVLLLVLSNTKSLLLLTGAYLIASIVHSLLAFYFFIKLKPKLVKLKLELKSTYPLLKQTFPLGLALVFNVAFFRIDTLLLTYLRSTTEVGLYGLAYKFFELPLALPHFFMNAVFPVLAGYKLAKSKNSQKFFRVVFKSGYILLATSFLLTILLWFAAPLIQLIKSDFIESIRLFRILTLWLPLFFASSLLMWAVIARGARWSLTWIYGLGLVLNLTLNIKFIPIYGATAAAYITGITELLILSLLFLYFIHQNNNSKPNYS</sequence>
<name>A0A2H0BTU7_9BACT</name>
<evidence type="ECO:0000256" key="1">
    <source>
        <dbReference type="ARBA" id="ARBA00004141"/>
    </source>
</evidence>
<keyword evidence="2 5" id="KW-0812">Transmembrane</keyword>
<evidence type="ECO:0000256" key="5">
    <source>
        <dbReference type="SAM" id="Phobius"/>
    </source>
</evidence>
<dbReference type="Pfam" id="PF01943">
    <property type="entry name" value="Polysacc_synt"/>
    <property type="match status" value="1"/>
</dbReference>
<dbReference type="AlphaFoldDB" id="A0A2H0BTU7"/>
<proteinExistence type="predicted"/>
<feature type="transmembrane region" description="Helical" evidence="5">
    <location>
        <begin position="268"/>
        <end position="287"/>
    </location>
</feature>
<accession>A0A2H0BTU7</accession>
<dbReference type="PANTHER" id="PTHR43424">
    <property type="entry name" value="LOCUS PUTATIVE PROTEIN 1-RELATED"/>
    <property type="match status" value="1"/>
</dbReference>
<feature type="transmembrane region" description="Helical" evidence="5">
    <location>
        <begin position="47"/>
        <end position="66"/>
    </location>
</feature>
<reference evidence="6 7" key="1">
    <citation type="submission" date="2017-09" db="EMBL/GenBank/DDBJ databases">
        <title>Depth-based differentiation of microbial function through sediment-hosted aquifers and enrichment of novel symbionts in the deep terrestrial subsurface.</title>
        <authorList>
            <person name="Probst A.J."/>
            <person name="Ladd B."/>
            <person name="Jarett J.K."/>
            <person name="Geller-Mcgrath D.E."/>
            <person name="Sieber C.M."/>
            <person name="Emerson J.B."/>
            <person name="Anantharaman K."/>
            <person name="Thomas B.C."/>
            <person name="Malmstrom R."/>
            <person name="Stieglmeier M."/>
            <person name="Klingl A."/>
            <person name="Woyke T."/>
            <person name="Ryan C.M."/>
            <person name="Banfield J.F."/>
        </authorList>
    </citation>
    <scope>NUCLEOTIDE SEQUENCE [LARGE SCALE GENOMIC DNA]</scope>
    <source>
        <strain evidence="6">CG22_combo_CG10-13_8_21_14_all_38_20</strain>
    </source>
</reference>
<evidence type="ECO:0000256" key="3">
    <source>
        <dbReference type="ARBA" id="ARBA00022989"/>
    </source>
</evidence>
<feature type="transmembrane region" description="Helical" evidence="5">
    <location>
        <begin position="178"/>
        <end position="201"/>
    </location>
</feature>
<evidence type="ECO:0000313" key="7">
    <source>
        <dbReference type="Proteomes" id="UP000231246"/>
    </source>
</evidence>
<comment type="subcellular location">
    <subcellularLocation>
        <location evidence="1">Membrane</location>
        <topology evidence="1">Multi-pass membrane protein</topology>
    </subcellularLocation>
</comment>
<comment type="caution">
    <text evidence="6">The sequence shown here is derived from an EMBL/GenBank/DDBJ whole genome shotgun (WGS) entry which is preliminary data.</text>
</comment>
<feature type="transmembrane region" description="Helical" evidence="5">
    <location>
        <begin position="394"/>
        <end position="415"/>
    </location>
</feature>
<evidence type="ECO:0008006" key="8">
    <source>
        <dbReference type="Google" id="ProtNLM"/>
    </source>
</evidence>
<protein>
    <recommendedName>
        <fullName evidence="8">Polysaccharide biosynthesis protein C-terminal domain-containing protein</fullName>
    </recommendedName>
</protein>
<dbReference type="EMBL" id="PCTA01000034">
    <property type="protein sequence ID" value="PIP61115.1"/>
    <property type="molecule type" value="Genomic_DNA"/>
</dbReference>
<feature type="transmembrane region" description="Helical" evidence="5">
    <location>
        <begin position="12"/>
        <end position="35"/>
    </location>
</feature>
<feature type="transmembrane region" description="Helical" evidence="5">
    <location>
        <begin position="119"/>
        <end position="140"/>
    </location>
</feature>
<keyword evidence="4 5" id="KW-0472">Membrane</keyword>
<feature type="transmembrane region" description="Helical" evidence="5">
    <location>
        <begin position="152"/>
        <end position="172"/>
    </location>
</feature>
<feature type="transmembrane region" description="Helical" evidence="5">
    <location>
        <begin position="368"/>
        <end position="388"/>
    </location>
</feature>
<feature type="transmembrane region" description="Helical" evidence="5">
    <location>
        <begin position="342"/>
        <end position="361"/>
    </location>
</feature>
<evidence type="ECO:0000256" key="2">
    <source>
        <dbReference type="ARBA" id="ARBA00022692"/>
    </source>
</evidence>
<organism evidence="6 7">
    <name type="scientific">Candidatus Roizmanbacteria bacterium CG22_combo_CG10-13_8_21_14_all_38_20</name>
    <dbReference type="NCBI Taxonomy" id="1974862"/>
    <lineage>
        <taxon>Bacteria</taxon>
        <taxon>Candidatus Roizmaniibacteriota</taxon>
    </lineage>
</organism>
<feature type="transmembrane region" description="Helical" evidence="5">
    <location>
        <begin position="87"/>
        <end position="107"/>
    </location>
</feature>
<feature type="transmembrane region" description="Helical" evidence="5">
    <location>
        <begin position="299"/>
        <end position="322"/>
    </location>
</feature>
<feature type="transmembrane region" description="Helical" evidence="5">
    <location>
        <begin position="225"/>
        <end position="248"/>
    </location>
</feature>
<dbReference type="InterPro" id="IPR002797">
    <property type="entry name" value="Polysacc_synth"/>
</dbReference>
<dbReference type="GO" id="GO:0016020">
    <property type="term" value="C:membrane"/>
    <property type="evidence" value="ECO:0007669"/>
    <property type="project" value="UniProtKB-SubCell"/>
</dbReference>